<dbReference type="InterPro" id="IPR003593">
    <property type="entry name" value="AAA+_ATPase"/>
</dbReference>
<dbReference type="EMBL" id="DTGT01000386">
    <property type="protein sequence ID" value="HGH61974.1"/>
    <property type="molecule type" value="Genomic_DNA"/>
</dbReference>
<dbReference type="InterPro" id="IPR027417">
    <property type="entry name" value="P-loop_NTPase"/>
</dbReference>
<dbReference type="InterPro" id="IPR051120">
    <property type="entry name" value="ABC_AA/LPS_Transport"/>
</dbReference>
<evidence type="ECO:0000259" key="4">
    <source>
        <dbReference type="PROSITE" id="PS50893"/>
    </source>
</evidence>
<comment type="caution">
    <text evidence="5">The sequence shown here is derived from an EMBL/GenBank/DDBJ whole genome shotgun (WGS) entry which is preliminary data.</text>
</comment>
<dbReference type="GO" id="GO:1903805">
    <property type="term" value="P:L-valine import across plasma membrane"/>
    <property type="evidence" value="ECO:0007669"/>
    <property type="project" value="TreeGrafter"/>
</dbReference>
<dbReference type="GO" id="GO:0015188">
    <property type="term" value="F:L-isoleucine transmembrane transporter activity"/>
    <property type="evidence" value="ECO:0007669"/>
    <property type="project" value="TreeGrafter"/>
</dbReference>
<dbReference type="GO" id="GO:1903806">
    <property type="term" value="P:L-isoleucine import across plasma membrane"/>
    <property type="evidence" value="ECO:0007669"/>
    <property type="project" value="TreeGrafter"/>
</dbReference>
<organism evidence="5">
    <name type="scientific">Desulfomonile tiedjei</name>
    <dbReference type="NCBI Taxonomy" id="2358"/>
    <lineage>
        <taxon>Bacteria</taxon>
        <taxon>Pseudomonadati</taxon>
        <taxon>Thermodesulfobacteriota</taxon>
        <taxon>Desulfomonilia</taxon>
        <taxon>Desulfomonilales</taxon>
        <taxon>Desulfomonilaceae</taxon>
        <taxon>Desulfomonile</taxon>
    </lineage>
</organism>
<dbReference type="GO" id="GO:0005304">
    <property type="term" value="F:L-valine transmembrane transporter activity"/>
    <property type="evidence" value="ECO:0007669"/>
    <property type="project" value="TreeGrafter"/>
</dbReference>
<sequence>MAFFEVRGITKFFGGLAAVNNVSFQVEEGEIYGLIGPNGSGKTTIFNCINAYFPLTRGEIYFQGQRISGLKTHEICKRGIGRTFQVVKPLKRMTVLDNVICSAFLHTYDRRKAVAHAEETIEFCGLTQYRHKLARSLPIASRKRLEIARALATDPKLLLLDETAAGLNPSELDEAIKLIKAIRDKGVTIIIVEHIMKVIMTISNRILAINHGMVIAEGTPDEVATNHEVITAYLGEDYSAQS</sequence>
<gene>
    <name evidence="5" type="ORF">ENV54_11840</name>
</gene>
<feature type="domain" description="ABC transporter" evidence="4">
    <location>
        <begin position="4"/>
        <end position="236"/>
    </location>
</feature>
<evidence type="ECO:0000313" key="5">
    <source>
        <dbReference type="EMBL" id="HGH61974.1"/>
    </source>
</evidence>
<dbReference type="GO" id="GO:0042941">
    <property type="term" value="P:D-alanine transmembrane transport"/>
    <property type="evidence" value="ECO:0007669"/>
    <property type="project" value="TreeGrafter"/>
</dbReference>
<accession>A0A7C4EWJ0</accession>
<name>A0A7C4EWJ0_9BACT</name>
<evidence type="ECO:0000256" key="1">
    <source>
        <dbReference type="ARBA" id="ARBA00022448"/>
    </source>
</evidence>
<dbReference type="InterPro" id="IPR032823">
    <property type="entry name" value="BCA_ABC_TP_C"/>
</dbReference>
<dbReference type="GO" id="GO:0005524">
    <property type="term" value="F:ATP binding"/>
    <property type="evidence" value="ECO:0007669"/>
    <property type="project" value="UniProtKB-KW"/>
</dbReference>
<dbReference type="SMART" id="SM00382">
    <property type="entry name" value="AAA"/>
    <property type="match status" value="1"/>
</dbReference>
<dbReference type="AlphaFoldDB" id="A0A7C4EWJ0"/>
<evidence type="ECO:0000256" key="3">
    <source>
        <dbReference type="ARBA" id="ARBA00022840"/>
    </source>
</evidence>
<dbReference type="CDD" id="cd03219">
    <property type="entry name" value="ABC_Mj1267_LivG_branched"/>
    <property type="match status" value="1"/>
</dbReference>
<dbReference type="InterPro" id="IPR003439">
    <property type="entry name" value="ABC_transporter-like_ATP-bd"/>
</dbReference>
<dbReference type="GO" id="GO:0015192">
    <property type="term" value="F:L-phenylalanine transmembrane transporter activity"/>
    <property type="evidence" value="ECO:0007669"/>
    <property type="project" value="TreeGrafter"/>
</dbReference>
<reference evidence="5" key="1">
    <citation type="journal article" date="2020" name="mSystems">
        <title>Genome- and Community-Level Interaction Insights into Carbon Utilization and Element Cycling Functions of Hydrothermarchaeota in Hydrothermal Sediment.</title>
        <authorList>
            <person name="Zhou Z."/>
            <person name="Liu Y."/>
            <person name="Xu W."/>
            <person name="Pan J."/>
            <person name="Luo Z.H."/>
            <person name="Li M."/>
        </authorList>
    </citation>
    <scope>NUCLEOTIDE SEQUENCE [LARGE SCALE GENOMIC DNA]</scope>
    <source>
        <strain evidence="5">SpSt-769</strain>
    </source>
</reference>
<dbReference type="GO" id="GO:0016887">
    <property type="term" value="F:ATP hydrolysis activity"/>
    <property type="evidence" value="ECO:0007669"/>
    <property type="project" value="InterPro"/>
</dbReference>
<evidence type="ECO:0000256" key="2">
    <source>
        <dbReference type="ARBA" id="ARBA00022741"/>
    </source>
</evidence>
<dbReference type="Pfam" id="PF00005">
    <property type="entry name" value="ABC_tran"/>
    <property type="match status" value="1"/>
</dbReference>
<dbReference type="GO" id="GO:0005886">
    <property type="term" value="C:plasma membrane"/>
    <property type="evidence" value="ECO:0007669"/>
    <property type="project" value="TreeGrafter"/>
</dbReference>
<dbReference type="SUPFAM" id="SSF52540">
    <property type="entry name" value="P-loop containing nucleoside triphosphate hydrolases"/>
    <property type="match status" value="1"/>
</dbReference>
<keyword evidence="3 5" id="KW-0067">ATP-binding</keyword>
<dbReference type="GO" id="GO:0015808">
    <property type="term" value="P:L-alanine transport"/>
    <property type="evidence" value="ECO:0007669"/>
    <property type="project" value="TreeGrafter"/>
</dbReference>
<keyword evidence="1" id="KW-0813">Transport</keyword>
<dbReference type="PROSITE" id="PS50893">
    <property type="entry name" value="ABC_TRANSPORTER_2"/>
    <property type="match status" value="1"/>
</dbReference>
<dbReference type="Gene3D" id="3.40.50.300">
    <property type="entry name" value="P-loop containing nucleotide triphosphate hydrolases"/>
    <property type="match status" value="1"/>
</dbReference>
<proteinExistence type="predicted"/>
<dbReference type="Pfam" id="PF12399">
    <property type="entry name" value="BCA_ABC_TP_C"/>
    <property type="match status" value="1"/>
</dbReference>
<dbReference type="PANTHER" id="PTHR45772:SF7">
    <property type="entry name" value="AMINO ACID ABC TRANSPORTER ATP-BINDING PROTEIN"/>
    <property type="match status" value="1"/>
</dbReference>
<keyword evidence="2" id="KW-0547">Nucleotide-binding</keyword>
<protein>
    <submittedName>
        <fullName evidence="5">ABC transporter ATP-binding protein</fullName>
    </submittedName>
</protein>
<dbReference type="PANTHER" id="PTHR45772">
    <property type="entry name" value="CONSERVED COMPONENT OF ABC TRANSPORTER FOR NATURAL AMINO ACIDS-RELATED"/>
    <property type="match status" value="1"/>
</dbReference>